<dbReference type="AlphaFoldDB" id="A0A4Y9ZT96"/>
<evidence type="ECO:0000313" key="2">
    <source>
        <dbReference type="Proteomes" id="UP000298061"/>
    </source>
</evidence>
<accession>A0A4Y9ZT96</accession>
<dbReference type="Proteomes" id="UP000298061">
    <property type="component" value="Unassembled WGS sequence"/>
</dbReference>
<comment type="caution">
    <text evidence="1">The sequence shown here is derived from an EMBL/GenBank/DDBJ whole genome shotgun (WGS) entry which is preliminary data.</text>
</comment>
<name>A0A4Y9ZT96_9AGAM</name>
<protein>
    <submittedName>
        <fullName evidence="1">Uncharacterized protein</fullName>
    </submittedName>
</protein>
<proteinExistence type="predicted"/>
<sequence length="171" mass="19257">MRSMRMTDFGIPVPTPFMLYDVSVITLEELRAMAPGTDAERDGRDPSGLGRQIYDDIEQAEDAQIKREGGMGKALVVVQGYETHGIHWVLRRYKLRDADAWPRFSGWRSVVRDIGSGMLCIHDLIRGMEQAPKVCRPVVSANSVDLEEEDDAAYADVVLRIYAALAMSYQY</sequence>
<gene>
    <name evidence="1" type="ORF">EWM64_g6758</name>
</gene>
<dbReference type="EMBL" id="SFCI01000962">
    <property type="protein sequence ID" value="TFY77253.1"/>
    <property type="molecule type" value="Genomic_DNA"/>
</dbReference>
<organism evidence="1 2">
    <name type="scientific">Hericium alpestre</name>
    <dbReference type="NCBI Taxonomy" id="135208"/>
    <lineage>
        <taxon>Eukaryota</taxon>
        <taxon>Fungi</taxon>
        <taxon>Dikarya</taxon>
        <taxon>Basidiomycota</taxon>
        <taxon>Agaricomycotina</taxon>
        <taxon>Agaricomycetes</taxon>
        <taxon>Russulales</taxon>
        <taxon>Hericiaceae</taxon>
        <taxon>Hericium</taxon>
    </lineage>
</organism>
<evidence type="ECO:0000313" key="1">
    <source>
        <dbReference type="EMBL" id="TFY77253.1"/>
    </source>
</evidence>
<keyword evidence="2" id="KW-1185">Reference proteome</keyword>
<reference evidence="1 2" key="1">
    <citation type="submission" date="2019-02" db="EMBL/GenBank/DDBJ databases">
        <title>Genome sequencing of the rare red list fungi Hericium alpestre (H. flagellum).</title>
        <authorList>
            <person name="Buettner E."/>
            <person name="Kellner H."/>
        </authorList>
    </citation>
    <scope>NUCLEOTIDE SEQUENCE [LARGE SCALE GENOMIC DNA]</scope>
    <source>
        <strain evidence="1 2">DSM 108284</strain>
    </source>
</reference>